<dbReference type="RefSeq" id="WP_343896347.1">
    <property type="nucleotide sequence ID" value="NZ_BAAAFZ010000050.1"/>
</dbReference>
<dbReference type="Pfam" id="PF04519">
    <property type="entry name" value="Bactofilin"/>
    <property type="match status" value="1"/>
</dbReference>
<proteinExistence type="inferred from homology"/>
<gene>
    <name evidence="3" type="ORF">GCM10009416_31800</name>
</gene>
<feature type="region of interest" description="Disordered" evidence="2">
    <location>
        <begin position="1"/>
        <end position="36"/>
    </location>
</feature>
<dbReference type="PANTHER" id="PTHR35024">
    <property type="entry name" value="HYPOTHETICAL CYTOSOLIC PROTEIN"/>
    <property type="match status" value="1"/>
</dbReference>
<dbReference type="InterPro" id="IPR007607">
    <property type="entry name" value="BacA/B"/>
</dbReference>
<comment type="similarity">
    <text evidence="1">Belongs to the bactofilin family.</text>
</comment>
<evidence type="ECO:0000313" key="4">
    <source>
        <dbReference type="Proteomes" id="UP001501588"/>
    </source>
</evidence>
<keyword evidence="4" id="KW-1185">Reference proteome</keyword>
<accession>A0ABP3QHV2</accession>
<dbReference type="Proteomes" id="UP001501588">
    <property type="component" value="Unassembled WGS sequence"/>
</dbReference>
<reference evidence="4" key="1">
    <citation type="journal article" date="2019" name="Int. J. Syst. Evol. Microbiol.">
        <title>The Global Catalogue of Microorganisms (GCM) 10K type strain sequencing project: providing services to taxonomists for standard genome sequencing and annotation.</title>
        <authorList>
            <consortium name="The Broad Institute Genomics Platform"/>
            <consortium name="The Broad Institute Genome Sequencing Center for Infectious Disease"/>
            <person name="Wu L."/>
            <person name="Ma J."/>
        </authorList>
    </citation>
    <scope>NUCLEOTIDE SEQUENCE [LARGE SCALE GENOMIC DNA]</scope>
    <source>
        <strain evidence="4">JCM 9933</strain>
    </source>
</reference>
<evidence type="ECO:0008006" key="5">
    <source>
        <dbReference type="Google" id="ProtNLM"/>
    </source>
</evidence>
<name>A0ABP3QHV2_9PROT</name>
<dbReference type="PANTHER" id="PTHR35024:SF4">
    <property type="entry name" value="POLYMER-FORMING CYTOSKELETAL PROTEIN"/>
    <property type="match status" value="1"/>
</dbReference>
<comment type="caution">
    <text evidence="3">The sequence shown here is derived from an EMBL/GenBank/DDBJ whole genome shotgun (WGS) entry which is preliminary data.</text>
</comment>
<evidence type="ECO:0000256" key="1">
    <source>
        <dbReference type="ARBA" id="ARBA00044755"/>
    </source>
</evidence>
<protein>
    <recommendedName>
        <fullName evidence="5">Polymer-forming cytoskeletal protein</fullName>
    </recommendedName>
</protein>
<feature type="compositionally biased region" description="Low complexity" evidence="2">
    <location>
        <begin position="1"/>
        <end position="32"/>
    </location>
</feature>
<organism evidence="3 4">
    <name type="scientific">Craurococcus roseus</name>
    <dbReference type="NCBI Taxonomy" id="77585"/>
    <lineage>
        <taxon>Bacteria</taxon>
        <taxon>Pseudomonadati</taxon>
        <taxon>Pseudomonadota</taxon>
        <taxon>Alphaproteobacteria</taxon>
        <taxon>Acetobacterales</taxon>
        <taxon>Acetobacteraceae</taxon>
        <taxon>Craurococcus</taxon>
    </lineage>
</organism>
<dbReference type="EMBL" id="BAAAFZ010000050">
    <property type="protein sequence ID" value="GAA0591004.1"/>
    <property type="molecule type" value="Genomic_DNA"/>
</dbReference>
<evidence type="ECO:0000313" key="3">
    <source>
        <dbReference type="EMBL" id="GAA0591004.1"/>
    </source>
</evidence>
<sequence>MMNSAPKPSAAPAAPSVSGPRPAPIATAPARPVGRIEPSERRTLVVGRGISLQGTVADAERLVVEGTVESQMIQAAELFVAGSGVFKGEVEVEDAEIAGAFDGTITARGSLIIRTTGKISGTARCRKLSVEEGGQVSGKMEMLTDAAALVSPARVPTQSVPADA</sequence>
<evidence type="ECO:0000256" key="2">
    <source>
        <dbReference type="SAM" id="MobiDB-lite"/>
    </source>
</evidence>